<dbReference type="SMART" id="SM00893">
    <property type="entry name" value="ETF"/>
    <property type="match status" value="1"/>
</dbReference>
<comment type="subunit">
    <text evidence="1">Heterodimer of an alpha and a beta subunit.</text>
</comment>
<dbReference type="InterPro" id="IPR012255">
    <property type="entry name" value="ETF_b"/>
</dbReference>
<feature type="domain" description="Electron transfer flavoprotein alpha/beta-subunit N-terminal" evidence="3">
    <location>
        <begin position="23"/>
        <end position="211"/>
    </location>
</feature>
<accession>A0A7M2YZ28</accession>
<evidence type="ECO:0000313" key="5">
    <source>
        <dbReference type="Proteomes" id="UP000254134"/>
    </source>
</evidence>
<reference evidence="5" key="2">
    <citation type="journal article" date="2019" name="MicrobiologyOpen">
        <title>High-quality draft genome sequence of Gaiella occulta isolated from a 150 meter deep mineral water borehole and comparison with the genome sequences of other deep-branching lineages of the phylum Actinobacteria.</title>
        <authorList>
            <person name="Severino R."/>
            <person name="Froufe H.J.C."/>
            <person name="Barroso C."/>
            <person name="Albuquerque L."/>
            <person name="Lobo-da-Cunha A."/>
            <person name="da Costa M.S."/>
            <person name="Egas C."/>
        </authorList>
    </citation>
    <scope>NUCLEOTIDE SEQUENCE [LARGE SCALE GENOMIC DNA]</scope>
    <source>
        <strain evidence="5">F2-233</strain>
    </source>
</reference>
<dbReference type="OrthoDB" id="9804960at2"/>
<evidence type="ECO:0000256" key="1">
    <source>
        <dbReference type="ARBA" id="ARBA00011355"/>
    </source>
</evidence>
<evidence type="ECO:0000313" key="4">
    <source>
        <dbReference type="EMBL" id="RDI75407.1"/>
    </source>
</evidence>
<dbReference type="Gene3D" id="3.40.50.620">
    <property type="entry name" value="HUPs"/>
    <property type="match status" value="1"/>
</dbReference>
<dbReference type="Proteomes" id="UP000254134">
    <property type="component" value="Unassembled WGS sequence"/>
</dbReference>
<protein>
    <submittedName>
        <fullName evidence="4">Electron transfer flavoprotein beta subunit</fullName>
    </submittedName>
</protein>
<reference evidence="4 5" key="1">
    <citation type="submission" date="2018-07" db="EMBL/GenBank/DDBJ databases">
        <title>High-quality-draft genome sequence of Gaiella occulta.</title>
        <authorList>
            <person name="Severino R."/>
            <person name="Froufe H.J.C."/>
            <person name="Rainey F.A."/>
            <person name="Barroso C."/>
            <person name="Albuquerque L."/>
            <person name="Lobo-Da-Cunha A."/>
            <person name="Da Costa M.S."/>
            <person name="Egas C."/>
        </authorList>
    </citation>
    <scope>NUCLEOTIDE SEQUENCE [LARGE SCALE GENOMIC DNA]</scope>
    <source>
        <strain evidence="4 5">F2-233</strain>
    </source>
</reference>
<comment type="function">
    <text evidence="2">The electron transfer flavoprotein serves as a specific electron acceptor for other dehydrogenases. It transfers the electrons to the main respiratory chain via ETF-ubiquinone oxidoreductase (ETF dehydrogenase).</text>
</comment>
<proteinExistence type="predicted"/>
<organism evidence="4 5">
    <name type="scientific">Gaiella occulta</name>
    <dbReference type="NCBI Taxonomy" id="1002870"/>
    <lineage>
        <taxon>Bacteria</taxon>
        <taxon>Bacillati</taxon>
        <taxon>Actinomycetota</taxon>
        <taxon>Thermoleophilia</taxon>
        <taxon>Gaiellales</taxon>
        <taxon>Gaiellaceae</taxon>
        <taxon>Gaiella</taxon>
    </lineage>
</organism>
<gene>
    <name evidence="4" type="ORF">Gocc_1205</name>
</gene>
<evidence type="ECO:0000259" key="3">
    <source>
        <dbReference type="SMART" id="SM00893"/>
    </source>
</evidence>
<dbReference type="InterPro" id="IPR033948">
    <property type="entry name" value="ETF_beta_N"/>
</dbReference>
<dbReference type="InterPro" id="IPR014729">
    <property type="entry name" value="Rossmann-like_a/b/a_fold"/>
</dbReference>
<sequence length="258" mass="26942">MKIAVCVKQVPDATAAKRLDPVTRRLDRSGESALNATDVNAVEEALRIKEAAGGEVVVVSLGPEKALDSLRKALAMGADRAVLVSDPDAAGSDLVATSYVLAKALERESADLVLFGQQSSDSDGAVLWAAVAERLRRPMVSQVAELTVDGGSVTGKRQTEFGYDVISAPLPAVVAVSDAINEPRYPSLKGIMSAKSKPTETLSLADIAVEADRAGAAGSRTTVIALAPPPPKGDQIKLEDDGSAAERLVEFLAERKLL</sequence>
<comment type="caution">
    <text evidence="4">The sequence shown here is derived from an EMBL/GenBank/DDBJ whole genome shotgun (WGS) entry which is preliminary data.</text>
</comment>
<name>A0A7M2YZ28_9ACTN</name>
<evidence type="ECO:0000256" key="2">
    <source>
        <dbReference type="ARBA" id="ARBA00025649"/>
    </source>
</evidence>
<keyword evidence="5" id="KW-1185">Reference proteome</keyword>
<dbReference type="PIRSF" id="PIRSF000090">
    <property type="entry name" value="Beta-ETF"/>
    <property type="match status" value="1"/>
</dbReference>
<dbReference type="AlphaFoldDB" id="A0A7M2YZ28"/>
<dbReference type="CDD" id="cd01714">
    <property type="entry name" value="ETF_beta"/>
    <property type="match status" value="1"/>
</dbReference>
<dbReference type="EMBL" id="QQZY01000002">
    <property type="protein sequence ID" value="RDI75407.1"/>
    <property type="molecule type" value="Genomic_DNA"/>
</dbReference>
<dbReference type="SUPFAM" id="SSF52402">
    <property type="entry name" value="Adenine nucleotide alpha hydrolases-like"/>
    <property type="match status" value="1"/>
</dbReference>
<dbReference type="GO" id="GO:0009055">
    <property type="term" value="F:electron transfer activity"/>
    <property type="evidence" value="ECO:0007669"/>
    <property type="project" value="InterPro"/>
</dbReference>
<dbReference type="PANTHER" id="PTHR21294">
    <property type="entry name" value="ELECTRON TRANSFER FLAVOPROTEIN BETA-SUBUNIT"/>
    <property type="match status" value="1"/>
</dbReference>
<dbReference type="InterPro" id="IPR014730">
    <property type="entry name" value="ETF_a/b_N"/>
</dbReference>
<dbReference type="RefSeq" id="WP_114795613.1">
    <property type="nucleotide sequence ID" value="NZ_QQZY01000002.1"/>
</dbReference>
<dbReference type="Pfam" id="PF01012">
    <property type="entry name" value="ETF"/>
    <property type="match status" value="1"/>
</dbReference>